<dbReference type="PANTHER" id="PTHR43031">
    <property type="entry name" value="FAD-DEPENDENT OXIDOREDUCTASE"/>
    <property type="match status" value="1"/>
</dbReference>
<dbReference type="PANTHER" id="PTHR43031:SF17">
    <property type="entry name" value="SULFURTRANSFERASE YTWF-RELATED"/>
    <property type="match status" value="1"/>
</dbReference>
<dbReference type="Proteomes" id="UP000243650">
    <property type="component" value="Unassembled WGS sequence"/>
</dbReference>
<dbReference type="CDD" id="cd00291">
    <property type="entry name" value="SirA_YedF_YeeD"/>
    <property type="match status" value="1"/>
</dbReference>
<dbReference type="SUPFAM" id="SSF52821">
    <property type="entry name" value="Rhodanese/Cell cycle control phosphatase"/>
    <property type="match status" value="1"/>
</dbReference>
<name>A0A2P6MEZ7_ALKUR</name>
<reference evidence="2 3" key="1">
    <citation type="submission" date="2018-03" db="EMBL/GenBank/DDBJ databases">
        <title>Bacillus urumqiensis sp. nov., a moderately haloalkaliphilic bacterium isolated from a salt lake.</title>
        <authorList>
            <person name="Zhao B."/>
            <person name="Liao Z."/>
        </authorList>
    </citation>
    <scope>NUCLEOTIDE SEQUENCE [LARGE SCALE GENOMIC DNA]</scope>
    <source>
        <strain evidence="2 3">BZ-SZ-XJ18</strain>
    </source>
</reference>
<dbReference type="EMBL" id="PVNS01000012">
    <property type="protein sequence ID" value="PRO64821.1"/>
    <property type="molecule type" value="Genomic_DNA"/>
</dbReference>
<keyword evidence="3" id="KW-1185">Reference proteome</keyword>
<evidence type="ECO:0000313" key="3">
    <source>
        <dbReference type="Proteomes" id="UP000243650"/>
    </source>
</evidence>
<proteinExistence type="predicted"/>
<dbReference type="PROSITE" id="PS00380">
    <property type="entry name" value="RHODANESE_1"/>
    <property type="match status" value="1"/>
</dbReference>
<accession>A0A2P6MEZ7</accession>
<dbReference type="SUPFAM" id="SSF64307">
    <property type="entry name" value="SirA-like"/>
    <property type="match status" value="1"/>
</dbReference>
<evidence type="ECO:0000259" key="1">
    <source>
        <dbReference type="PROSITE" id="PS50206"/>
    </source>
</evidence>
<dbReference type="PROSITE" id="PS01148">
    <property type="entry name" value="UPF0033"/>
    <property type="match status" value="1"/>
</dbReference>
<organism evidence="2 3">
    <name type="scientific">Alkalicoccus urumqiensis</name>
    <name type="common">Bacillus urumqiensis</name>
    <dbReference type="NCBI Taxonomy" id="1548213"/>
    <lineage>
        <taxon>Bacteria</taxon>
        <taxon>Bacillati</taxon>
        <taxon>Bacillota</taxon>
        <taxon>Bacilli</taxon>
        <taxon>Bacillales</taxon>
        <taxon>Bacillaceae</taxon>
        <taxon>Alkalicoccus</taxon>
    </lineage>
</organism>
<dbReference type="Gene3D" id="3.40.250.10">
    <property type="entry name" value="Rhodanese-like domain"/>
    <property type="match status" value="1"/>
</dbReference>
<dbReference type="AlphaFoldDB" id="A0A2P6MEZ7"/>
<dbReference type="InterPro" id="IPR036868">
    <property type="entry name" value="TusA-like_sf"/>
</dbReference>
<dbReference type="InterPro" id="IPR050229">
    <property type="entry name" value="GlpE_sulfurtransferase"/>
</dbReference>
<dbReference type="SMART" id="SM00450">
    <property type="entry name" value="RHOD"/>
    <property type="match status" value="1"/>
</dbReference>
<feature type="domain" description="Rhodanese" evidence="1">
    <location>
        <begin position="100"/>
        <end position="188"/>
    </location>
</feature>
<dbReference type="Pfam" id="PF01206">
    <property type="entry name" value="TusA"/>
    <property type="match status" value="1"/>
</dbReference>
<dbReference type="PROSITE" id="PS50206">
    <property type="entry name" value="RHODANESE_3"/>
    <property type="match status" value="1"/>
</dbReference>
<sequence>MTIQVHEKLDAKGLACPMPIVKTKKAIGTMEPGQVIEIQATDEGSLADLKAWAKKAGHQYIGTNREDGVLVHYVRKSSGEEEQDTSFERTVSNEELKQKLSEDVQVVDVREPAEYAFAHIPGAVSIPLGELESRLSELDQAKETYVVCRTGSRSDLASHQLTDNGFTNVTNVIPGMSEWDGETKNNNE</sequence>
<dbReference type="InterPro" id="IPR001763">
    <property type="entry name" value="Rhodanese-like_dom"/>
</dbReference>
<protein>
    <recommendedName>
        <fullName evidence="1">Rhodanese domain-containing protein</fullName>
    </recommendedName>
</protein>
<dbReference type="Gene3D" id="3.30.110.40">
    <property type="entry name" value="TusA-like domain"/>
    <property type="match status" value="1"/>
</dbReference>
<gene>
    <name evidence="2" type="ORF">C6I21_12995</name>
</gene>
<dbReference type="InterPro" id="IPR001307">
    <property type="entry name" value="Thiosulphate_STrfase_CS"/>
</dbReference>
<comment type="caution">
    <text evidence="2">The sequence shown here is derived from an EMBL/GenBank/DDBJ whole genome shotgun (WGS) entry which is preliminary data.</text>
</comment>
<dbReference type="RefSeq" id="WP_105959916.1">
    <property type="nucleotide sequence ID" value="NZ_PVNS01000012.1"/>
</dbReference>
<dbReference type="InterPro" id="IPR036873">
    <property type="entry name" value="Rhodanese-like_dom_sf"/>
</dbReference>
<evidence type="ECO:0000313" key="2">
    <source>
        <dbReference type="EMBL" id="PRO64821.1"/>
    </source>
</evidence>
<dbReference type="OrthoDB" id="9796234at2"/>
<dbReference type="Pfam" id="PF00581">
    <property type="entry name" value="Rhodanese"/>
    <property type="match status" value="1"/>
</dbReference>
<dbReference type="InterPro" id="IPR001455">
    <property type="entry name" value="TusA-like"/>
</dbReference>
<dbReference type="GO" id="GO:0004792">
    <property type="term" value="F:thiosulfate-cyanide sulfurtransferase activity"/>
    <property type="evidence" value="ECO:0007669"/>
    <property type="project" value="InterPro"/>
</dbReference>
<dbReference type="CDD" id="cd00158">
    <property type="entry name" value="RHOD"/>
    <property type="match status" value="1"/>
</dbReference>